<dbReference type="Proteomes" id="UP001341840">
    <property type="component" value="Unassembled WGS sequence"/>
</dbReference>
<proteinExistence type="predicted"/>
<comment type="caution">
    <text evidence="1">The sequence shown here is derived from an EMBL/GenBank/DDBJ whole genome shotgun (WGS) entry which is preliminary data.</text>
</comment>
<feature type="non-terminal residue" evidence="1">
    <location>
        <position position="68"/>
    </location>
</feature>
<keyword evidence="2" id="KW-1185">Reference proteome</keyword>
<protein>
    <submittedName>
        <fullName evidence="1">Uncharacterized protein</fullName>
    </submittedName>
</protein>
<evidence type="ECO:0000313" key="2">
    <source>
        <dbReference type="Proteomes" id="UP001341840"/>
    </source>
</evidence>
<evidence type="ECO:0000313" key="1">
    <source>
        <dbReference type="EMBL" id="MED6135840.1"/>
    </source>
</evidence>
<accession>A0ABU6SHQ4</accession>
<reference evidence="1 2" key="1">
    <citation type="journal article" date="2023" name="Plants (Basel)">
        <title>Bridging the Gap: Combining Genomics and Transcriptomics Approaches to Understand Stylosanthes scabra, an Orphan Legume from the Brazilian Caatinga.</title>
        <authorList>
            <person name="Ferreira-Neto J.R.C."/>
            <person name="da Silva M.D."/>
            <person name="Binneck E."/>
            <person name="de Melo N.F."/>
            <person name="da Silva R.H."/>
            <person name="de Melo A.L.T.M."/>
            <person name="Pandolfi V."/>
            <person name="Bustamante F.O."/>
            <person name="Brasileiro-Vidal A.C."/>
            <person name="Benko-Iseppon A.M."/>
        </authorList>
    </citation>
    <scope>NUCLEOTIDE SEQUENCE [LARGE SCALE GENOMIC DNA]</scope>
    <source>
        <tissue evidence="1">Leaves</tissue>
    </source>
</reference>
<dbReference type="EMBL" id="JASCZI010060762">
    <property type="protein sequence ID" value="MED6135840.1"/>
    <property type="molecule type" value="Genomic_DNA"/>
</dbReference>
<name>A0ABU6SHQ4_9FABA</name>
<organism evidence="1 2">
    <name type="scientific">Stylosanthes scabra</name>
    <dbReference type="NCBI Taxonomy" id="79078"/>
    <lineage>
        <taxon>Eukaryota</taxon>
        <taxon>Viridiplantae</taxon>
        <taxon>Streptophyta</taxon>
        <taxon>Embryophyta</taxon>
        <taxon>Tracheophyta</taxon>
        <taxon>Spermatophyta</taxon>
        <taxon>Magnoliopsida</taxon>
        <taxon>eudicotyledons</taxon>
        <taxon>Gunneridae</taxon>
        <taxon>Pentapetalae</taxon>
        <taxon>rosids</taxon>
        <taxon>fabids</taxon>
        <taxon>Fabales</taxon>
        <taxon>Fabaceae</taxon>
        <taxon>Papilionoideae</taxon>
        <taxon>50 kb inversion clade</taxon>
        <taxon>dalbergioids sensu lato</taxon>
        <taxon>Dalbergieae</taxon>
        <taxon>Pterocarpus clade</taxon>
        <taxon>Stylosanthes</taxon>
    </lineage>
</organism>
<sequence>MVGAKGDVSGLDGMKKDPCGYKNTGSDSTCSCPFPHGFGPCTKRLHVHCDFDTVLSSPQTVRETQLGV</sequence>
<gene>
    <name evidence="1" type="ORF">PIB30_050442</name>
</gene>